<protein>
    <recommendedName>
        <fullName evidence="1">Thiamine-monophosphate kinase</fullName>
        <shortName evidence="1">TMP kinase</shortName>
        <shortName evidence="1">Thiamine-phosphate kinase</shortName>
        <ecNumber evidence="1">2.7.4.16</ecNumber>
    </recommendedName>
</protein>
<dbReference type="AlphaFoldDB" id="A0A0L6W333"/>
<evidence type="ECO:0000256" key="1">
    <source>
        <dbReference type="HAMAP-Rule" id="MF_02128"/>
    </source>
</evidence>
<keyword evidence="1" id="KW-0067">ATP-binding</keyword>
<keyword evidence="1" id="KW-0808">Transferase</keyword>
<feature type="binding site" evidence="1">
    <location>
        <position position="48"/>
    </location>
    <ligand>
        <name>Mg(2+)</name>
        <dbReference type="ChEBI" id="CHEBI:18420"/>
        <label>4</label>
    </ligand>
</feature>
<feature type="binding site" evidence="1">
    <location>
        <position position="109"/>
    </location>
    <ligand>
        <name>ATP</name>
        <dbReference type="ChEBI" id="CHEBI:30616"/>
    </ligand>
</feature>
<comment type="caution">
    <text evidence="4">The sequence shown here is derived from an EMBL/GenBank/DDBJ whole genome shotgun (WGS) entry which is preliminary data.</text>
</comment>
<reference evidence="5" key="1">
    <citation type="submission" date="2015-07" db="EMBL/GenBank/DDBJ databases">
        <title>Complete Genome of Thermincola ferriacetica strain Z-0001T.</title>
        <authorList>
            <person name="Lusk B."/>
            <person name="Badalamenti J.P."/>
            <person name="Parameswaran P."/>
            <person name="Bond D.R."/>
            <person name="Torres C.I."/>
        </authorList>
    </citation>
    <scope>NUCLEOTIDE SEQUENCE [LARGE SCALE GENOMIC DNA]</scope>
    <source>
        <strain evidence="5">Z-0001</strain>
    </source>
</reference>
<keyword evidence="1 4" id="KW-0418">Kinase</keyword>
<feature type="binding site" evidence="1">
    <location>
        <position position="221"/>
    </location>
    <ligand>
        <name>Mg(2+)</name>
        <dbReference type="ChEBI" id="CHEBI:18420"/>
        <label>3</label>
    </ligand>
</feature>
<dbReference type="UniPathway" id="UPA00060">
    <property type="reaction ID" value="UER00142"/>
</dbReference>
<proteinExistence type="inferred from homology"/>
<comment type="similarity">
    <text evidence="1">Belongs to the thiamine-monophosphate kinase family.</text>
</comment>
<dbReference type="EC" id="2.7.4.16" evidence="1"/>
<feature type="binding site" evidence="1">
    <location>
        <position position="50"/>
    </location>
    <ligand>
        <name>Mg(2+)</name>
        <dbReference type="ChEBI" id="CHEBI:18420"/>
        <label>2</label>
    </ligand>
</feature>
<feature type="binding site" evidence="1">
    <location>
        <position position="274"/>
    </location>
    <ligand>
        <name>substrate</name>
    </ligand>
</feature>
<dbReference type="PANTHER" id="PTHR30270:SF0">
    <property type="entry name" value="THIAMINE-MONOPHOSPHATE KINASE"/>
    <property type="match status" value="1"/>
</dbReference>
<keyword evidence="1" id="KW-0547">Nucleotide-binding</keyword>
<dbReference type="Proteomes" id="UP000037175">
    <property type="component" value="Unassembled WGS sequence"/>
</dbReference>
<dbReference type="Pfam" id="PF02769">
    <property type="entry name" value="AIRS_C"/>
    <property type="match status" value="1"/>
</dbReference>
<dbReference type="InterPro" id="IPR016188">
    <property type="entry name" value="PurM-like_N"/>
</dbReference>
<name>A0A0L6W333_9FIRM</name>
<keyword evidence="5" id="KW-1185">Reference proteome</keyword>
<organism evidence="4 5">
    <name type="scientific">Thermincola ferriacetica</name>
    <dbReference type="NCBI Taxonomy" id="281456"/>
    <lineage>
        <taxon>Bacteria</taxon>
        <taxon>Bacillati</taxon>
        <taxon>Bacillota</taxon>
        <taxon>Clostridia</taxon>
        <taxon>Eubacteriales</taxon>
        <taxon>Thermincolaceae</taxon>
        <taxon>Thermincola</taxon>
    </lineage>
</organism>
<feature type="binding site" evidence="1">
    <location>
        <position position="79"/>
    </location>
    <ligand>
        <name>Mg(2+)</name>
        <dbReference type="ChEBI" id="CHEBI:18420"/>
        <label>4</label>
    </ligand>
</feature>
<dbReference type="Gene3D" id="3.30.1330.10">
    <property type="entry name" value="PurM-like, N-terminal domain"/>
    <property type="match status" value="1"/>
</dbReference>
<feature type="binding site" evidence="1">
    <location>
        <position position="127"/>
    </location>
    <ligand>
        <name>Mg(2+)</name>
        <dbReference type="ChEBI" id="CHEBI:18420"/>
        <label>1</label>
    </ligand>
</feature>
<dbReference type="PIRSF" id="PIRSF005303">
    <property type="entry name" value="Thiam_monoph_kin"/>
    <property type="match status" value="1"/>
</dbReference>
<feature type="binding site" evidence="1">
    <location>
        <position position="153"/>
    </location>
    <ligand>
        <name>ATP</name>
        <dbReference type="ChEBI" id="CHEBI:30616"/>
    </ligand>
</feature>
<dbReference type="GO" id="GO:0000287">
    <property type="term" value="F:magnesium ion binding"/>
    <property type="evidence" value="ECO:0007669"/>
    <property type="project" value="UniProtKB-UniRule"/>
</dbReference>
<feature type="binding site" evidence="1">
    <location>
        <position position="223"/>
    </location>
    <ligand>
        <name>ATP</name>
        <dbReference type="ChEBI" id="CHEBI:30616"/>
    </ligand>
</feature>
<feature type="binding site" evidence="1">
    <location>
        <begin position="126"/>
        <end position="127"/>
    </location>
    <ligand>
        <name>ATP</name>
        <dbReference type="ChEBI" id="CHEBI:30616"/>
    </ligand>
</feature>
<dbReference type="RefSeq" id="WP_052217636.1">
    <property type="nucleotide sequence ID" value="NZ_LGTE01000008.1"/>
</dbReference>
<dbReference type="GO" id="GO:0009229">
    <property type="term" value="P:thiamine diphosphate biosynthetic process"/>
    <property type="evidence" value="ECO:0007669"/>
    <property type="project" value="UniProtKB-UniRule"/>
</dbReference>
<dbReference type="Gene3D" id="3.90.650.10">
    <property type="entry name" value="PurM-like C-terminal domain"/>
    <property type="match status" value="1"/>
</dbReference>
<comment type="pathway">
    <text evidence="1">Cofactor biosynthesis; thiamine diphosphate biosynthesis; thiamine diphosphate from thiamine phosphate: step 1/1.</text>
</comment>
<dbReference type="CDD" id="cd02194">
    <property type="entry name" value="ThiL"/>
    <property type="match status" value="1"/>
</dbReference>
<dbReference type="InterPro" id="IPR010918">
    <property type="entry name" value="PurM-like_C_dom"/>
</dbReference>
<dbReference type="InterPro" id="IPR036676">
    <property type="entry name" value="PurM-like_C_sf"/>
</dbReference>
<dbReference type="GO" id="GO:0005524">
    <property type="term" value="F:ATP binding"/>
    <property type="evidence" value="ECO:0007669"/>
    <property type="project" value="UniProtKB-UniRule"/>
</dbReference>
<feature type="binding site" evidence="1">
    <location>
        <position position="50"/>
    </location>
    <ligand>
        <name>Mg(2+)</name>
        <dbReference type="ChEBI" id="CHEBI:18420"/>
        <label>1</label>
    </ligand>
</feature>
<evidence type="ECO:0000313" key="4">
    <source>
        <dbReference type="EMBL" id="KNZ69886.1"/>
    </source>
</evidence>
<feature type="binding site" evidence="1">
    <location>
        <position position="331"/>
    </location>
    <ligand>
        <name>substrate</name>
    </ligand>
</feature>
<sequence>MKIAEIGEFGLIKRISSNLEFRRQGLIMGIGDDTAVFRPGEGKWLLMTTDMLVEGIHFSGHFASYEQIGWKAVVVNVSDIAAMGGIPACATVSIGIPPQLELEAVEEIYRGMRKAARTYELNIVGGDTVKCPPLLVINVTLVGEADEGKVIYRSGAAPGDIICVTGPLGGSAAGLQLLLNRDLECPEEARREALSFHLEPQARVKEGLLLSSEGLATSMNDISDGLASELHEISQASNTGFVIDYDLIPIADATKEVAKSCGTDPVHWALYGGEDFELVFTVKPRALEKVERLFAKCGFSLYRIGHVTEKEKGYLMRGGPGGEMQISPRGYNHFTE</sequence>
<comment type="catalytic activity">
    <reaction evidence="1">
        <text>thiamine phosphate + ATP = thiamine diphosphate + ADP</text>
        <dbReference type="Rhea" id="RHEA:15913"/>
        <dbReference type="ChEBI" id="CHEBI:30616"/>
        <dbReference type="ChEBI" id="CHEBI:37575"/>
        <dbReference type="ChEBI" id="CHEBI:58937"/>
        <dbReference type="ChEBI" id="CHEBI:456216"/>
        <dbReference type="EC" id="2.7.4.16"/>
    </reaction>
</comment>
<feature type="binding site" evidence="1">
    <location>
        <position position="33"/>
    </location>
    <ligand>
        <name>Mg(2+)</name>
        <dbReference type="ChEBI" id="CHEBI:18420"/>
        <label>3</label>
    </ligand>
</feature>
<dbReference type="PATRIC" id="fig|281456.6.peg.1599"/>
<gene>
    <name evidence="1" type="primary">thiL</name>
    <name evidence="4" type="ORF">Tfer_1497</name>
</gene>
<evidence type="ECO:0000259" key="2">
    <source>
        <dbReference type="Pfam" id="PF00586"/>
    </source>
</evidence>
<dbReference type="InterPro" id="IPR036921">
    <property type="entry name" value="PurM-like_N_sf"/>
</dbReference>
<accession>A0A0L6W333</accession>
<dbReference type="HAMAP" id="MF_02128">
    <property type="entry name" value="TMP_kinase"/>
    <property type="match status" value="1"/>
</dbReference>
<dbReference type="EMBL" id="LGTE01000008">
    <property type="protein sequence ID" value="KNZ69886.1"/>
    <property type="molecule type" value="Genomic_DNA"/>
</dbReference>
<feature type="binding site" evidence="1">
    <location>
        <position position="49"/>
    </location>
    <ligand>
        <name>Mg(2+)</name>
        <dbReference type="ChEBI" id="CHEBI:18420"/>
        <label>1</label>
    </ligand>
</feature>
<dbReference type="Pfam" id="PF00586">
    <property type="entry name" value="AIRS"/>
    <property type="match status" value="1"/>
</dbReference>
<dbReference type="InterPro" id="IPR006283">
    <property type="entry name" value="ThiL-like"/>
</dbReference>
<feature type="binding site" evidence="1">
    <location>
        <position position="79"/>
    </location>
    <ligand>
        <name>Mg(2+)</name>
        <dbReference type="ChEBI" id="CHEBI:18420"/>
        <label>3</label>
    </ligand>
</feature>
<keyword evidence="1" id="KW-0479">Metal-binding</keyword>
<evidence type="ECO:0000259" key="3">
    <source>
        <dbReference type="Pfam" id="PF02769"/>
    </source>
</evidence>
<feature type="binding site" evidence="1">
    <location>
        <position position="57"/>
    </location>
    <ligand>
        <name>substrate</name>
    </ligand>
</feature>
<dbReference type="GO" id="GO:0009030">
    <property type="term" value="F:thiamine-phosphate kinase activity"/>
    <property type="evidence" value="ECO:0007669"/>
    <property type="project" value="UniProtKB-UniRule"/>
</dbReference>
<keyword evidence="1" id="KW-0460">Magnesium</keyword>
<feature type="domain" description="PurM-like C-terminal" evidence="3">
    <location>
        <begin position="158"/>
        <end position="315"/>
    </location>
</feature>
<feature type="domain" description="PurM-like N-terminal" evidence="2">
    <location>
        <begin position="31"/>
        <end position="144"/>
    </location>
</feature>
<dbReference type="SUPFAM" id="SSF55326">
    <property type="entry name" value="PurM N-terminal domain-like"/>
    <property type="match status" value="1"/>
</dbReference>
<dbReference type="NCBIfam" id="TIGR01379">
    <property type="entry name" value="thiL"/>
    <property type="match status" value="1"/>
</dbReference>
<comment type="function">
    <text evidence="1">Catalyzes the ATP-dependent phosphorylation of thiamine-monophosphate (TMP) to form thiamine-pyrophosphate (TPP), the active form of vitamin B1.</text>
</comment>
<dbReference type="GO" id="GO:0009228">
    <property type="term" value="P:thiamine biosynthetic process"/>
    <property type="evidence" value="ECO:0007669"/>
    <property type="project" value="UniProtKB-KW"/>
</dbReference>
<feature type="binding site" evidence="1">
    <location>
        <position position="224"/>
    </location>
    <ligand>
        <name>Mg(2+)</name>
        <dbReference type="ChEBI" id="CHEBI:18420"/>
        <label>5</label>
    </ligand>
</feature>
<feature type="binding site" evidence="1">
    <location>
        <position position="79"/>
    </location>
    <ligand>
        <name>Mg(2+)</name>
        <dbReference type="ChEBI" id="CHEBI:18420"/>
        <label>2</label>
    </ligand>
</feature>
<comment type="miscellaneous">
    <text evidence="1">Reaction mechanism of ThiL seems to utilize a direct, inline transfer of the gamma-phosphate of ATP to TMP rather than a phosphorylated enzyme intermediate.</text>
</comment>
<dbReference type="SUPFAM" id="SSF56042">
    <property type="entry name" value="PurM C-terminal domain-like"/>
    <property type="match status" value="1"/>
</dbReference>
<dbReference type="PANTHER" id="PTHR30270">
    <property type="entry name" value="THIAMINE-MONOPHOSPHATE KINASE"/>
    <property type="match status" value="1"/>
</dbReference>
<evidence type="ECO:0000313" key="5">
    <source>
        <dbReference type="Proteomes" id="UP000037175"/>
    </source>
</evidence>
<feature type="binding site" evidence="1">
    <location>
        <position position="33"/>
    </location>
    <ligand>
        <name>Mg(2+)</name>
        <dbReference type="ChEBI" id="CHEBI:18420"/>
        <label>4</label>
    </ligand>
</feature>
<keyword evidence="1" id="KW-0784">Thiamine biosynthesis</keyword>